<dbReference type="SUPFAM" id="SSF50044">
    <property type="entry name" value="SH3-domain"/>
    <property type="match status" value="1"/>
</dbReference>
<feature type="compositionally biased region" description="Basic and acidic residues" evidence="1">
    <location>
        <begin position="154"/>
        <end position="170"/>
    </location>
</feature>
<dbReference type="Pfam" id="PF08239">
    <property type="entry name" value="SH3_3"/>
    <property type="match status" value="1"/>
</dbReference>
<name>A0A921ENW1_9ACTN</name>
<feature type="region of interest" description="Disordered" evidence="1">
    <location>
        <begin position="232"/>
        <end position="253"/>
    </location>
</feature>
<feature type="compositionally biased region" description="Low complexity" evidence="1">
    <location>
        <begin position="92"/>
        <end position="109"/>
    </location>
</feature>
<dbReference type="Pfam" id="PF26571">
    <property type="entry name" value="VldE"/>
    <property type="match status" value="1"/>
</dbReference>
<dbReference type="SMART" id="SM00287">
    <property type="entry name" value="SH3b"/>
    <property type="match status" value="1"/>
</dbReference>
<evidence type="ECO:0000256" key="2">
    <source>
        <dbReference type="SAM" id="Phobius"/>
    </source>
</evidence>
<dbReference type="Proteomes" id="UP000712713">
    <property type="component" value="Unassembled WGS sequence"/>
</dbReference>
<dbReference type="InterPro" id="IPR058593">
    <property type="entry name" value="ARB_07466-like_C"/>
</dbReference>
<sequence length="369" mass="38188">SMVSARRAAPSLPDDDVVEVQVTAARHAGPRRGGRVVRGVLAPVAFLAVLGLAATSMTFADDQAGIAHTDPTMVGIEPIAISRDLPRPELPAPSVSPSASSSVSASPSPSAEPAPLPTATATSTPTPSPTPTPTPTPSPTPTAKAAPSEAPSKAPEKPAPDYTKLGKADGKLQATSSVNVRKGPGTGYDSITTLAEGRTITVTDREVDGWRQVVYRERSGWVKGSYLGKVTARTSSTNEASSGSDSGSTATAGKCAKAGSLERNLTSRTANVLRVMCAKFSGISSYGGYRPGSGSYHGSGRAIDAMVSGDYGWQVAKWARANASSLGITEVIYQQKIWTAQRSGDGWRGMSDRGSASANHYDHVHISVR</sequence>
<dbReference type="InterPro" id="IPR036028">
    <property type="entry name" value="SH3-like_dom_sf"/>
</dbReference>
<gene>
    <name evidence="4" type="ORF">K8V15_03390</name>
</gene>
<feature type="region of interest" description="Disordered" evidence="1">
    <location>
        <begin position="84"/>
        <end position="186"/>
    </location>
</feature>
<organism evidence="4 5">
    <name type="scientific">Tessaracoccus flavescens</name>
    <dbReference type="NCBI Taxonomy" id="399497"/>
    <lineage>
        <taxon>Bacteria</taxon>
        <taxon>Bacillati</taxon>
        <taxon>Actinomycetota</taxon>
        <taxon>Actinomycetes</taxon>
        <taxon>Propionibacteriales</taxon>
        <taxon>Propionibacteriaceae</taxon>
        <taxon>Tessaracoccus</taxon>
    </lineage>
</organism>
<dbReference type="Gene3D" id="2.30.30.40">
    <property type="entry name" value="SH3 Domains"/>
    <property type="match status" value="1"/>
</dbReference>
<reference evidence="4" key="1">
    <citation type="journal article" date="2021" name="PeerJ">
        <title>Extensive microbial diversity within the chicken gut microbiome revealed by metagenomics and culture.</title>
        <authorList>
            <person name="Gilroy R."/>
            <person name="Ravi A."/>
            <person name="Getino M."/>
            <person name="Pursley I."/>
            <person name="Horton D.L."/>
            <person name="Alikhan N.F."/>
            <person name="Baker D."/>
            <person name="Gharbi K."/>
            <person name="Hall N."/>
            <person name="Watson M."/>
            <person name="Adriaenssens E.M."/>
            <person name="Foster-Nyarko E."/>
            <person name="Jarju S."/>
            <person name="Secka A."/>
            <person name="Antonio M."/>
            <person name="Oren A."/>
            <person name="Chaudhuri R.R."/>
            <person name="La Ragione R."/>
            <person name="Hildebrand F."/>
            <person name="Pallen M.J."/>
        </authorList>
    </citation>
    <scope>NUCLEOTIDE SEQUENCE</scope>
    <source>
        <strain evidence="4">ChiGjej3B3-7470</strain>
    </source>
</reference>
<dbReference type="AlphaFoldDB" id="A0A921ENW1"/>
<dbReference type="PROSITE" id="PS51781">
    <property type="entry name" value="SH3B"/>
    <property type="match status" value="1"/>
</dbReference>
<feature type="compositionally biased region" description="Low complexity" evidence="1">
    <location>
        <begin position="234"/>
        <end position="253"/>
    </location>
</feature>
<comment type="caution">
    <text evidence="4">The sequence shown here is derived from an EMBL/GenBank/DDBJ whole genome shotgun (WGS) entry which is preliminary data.</text>
</comment>
<evidence type="ECO:0000256" key="1">
    <source>
        <dbReference type="SAM" id="MobiDB-lite"/>
    </source>
</evidence>
<feature type="transmembrane region" description="Helical" evidence="2">
    <location>
        <begin position="40"/>
        <end position="60"/>
    </location>
</feature>
<accession>A0A921ENW1</accession>
<feature type="compositionally biased region" description="Low complexity" evidence="1">
    <location>
        <begin position="141"/>
        <end position="153"/>
    </location>
</feature>
<proteinExistence type="predicted"/>
<keyword evidence="2" id="KW-1133">Transmembrane helix</keyword>
<evidence type="ECO:0000313" key="4">
    <source>
        <dbReference type="EMBL" id="HJE51015.1"/>
    </source>
</evidence>
<dbReference type="EMBL" id="DYZF01000080">
    <property type="protein sequence ID" value="HJE51015.1"/>
    <property type="molecule type" value="Genomic_DNA"/>
</dbReference>
<evidence type="ECO:0000259" key="3">
    <source>
        <dbReference type="PROSITE" id="PS51781"/>
    </source>
</evidence>
<feature type="domain" description="SH3b" evidence="3">
    <location>
        <begin position="168"/>
        <end position="231"/>
    </location>
</feature>
<dbReference type="InterPro" id="IPR003646">
    <property type="entry name" value="SH3-like_bac-type"/>
</dbReference>
<feature type="non-terminal residue" evidence="4">
    <location>
        <position position="1"/>
    </location>
</feature>
<feature type="compositionally biased region" description="Pro residues" evidence="1">
    <location>
        <begin position="126"/>
        <end position="140"/>
    </location>
</feature>
<keyword evidence="2" id="KW-0472">Membrane</keyword>
<protein>
    <submittedName>
        <fullName evidence="4">SH3 domain-containing protein</fullName>
    </submittedName>
</protein>
<evidence type="ECO:0000313" key="5">
    <source>
        <dbReference type="Proteomes" id="UP000712713"/>
    </source>
</evidence>
<keyword evidence="2" id="KW-0812">Transmembrane</keyword>
<reference evidence="4" key="2">
    <citation type="submission" date="2021-09" db="EMBL/GenBank/DDBJ databases">
        <authorList>
            <person name="Gilroy R."/>
        </authorList>
    </citation>
    <scope>NUCLEOTIDE SEQUENCE</scope>
    <source>
        <strain evidence="4">ChiGjej3B3-7470</strain>
    </source>
</reference>